<dbReference type="GO" id="GO:0005737">
    <property type="term" value="C:cytoplasm"/>
    <property type="evidence" value="ECO:0007669"/>
    <property type="project" value="InterPro"/>
</dbReference>
<dbReference type="InterPro" id="IPR050903">
    <property type="entry name" value="Bact_Chemotaxis_MeTrfase"/>
</dbReference>
<dbReference type="InterPro" id="IPR035965">
    <property type="entry name" value="PAS-like_dom_sf"/>
</dbReference>
<dbReference type="InterPro" id="IPR035909">
    <property type="entry name" value="CheB_C"/>
</dbReference>
<dbReference type="SUPFAM" id="SSF52738">
    <property type="entry name" value="Methylesterase CheB, C-terminal domain"/>
    <property type="match status" value="1"/>
</dbReference>
<dbReference type="PRINTS" id="PR00996">
    <property type="entry name" value="CHERMTFRASE"/>
</dbReference>
<dbReference type="InterPro" id="IPR003594">
    <property type="entry name" value="HATPase_dom"/>
</dbReference>
<dbReference type="PROSITE" id="PS50113">
    <property type="entry name" value="PAC"/>
    <property type="match status" value="1"/>
</dbReference>
<dbReference type="Proteomes" id="UP000070186">
    <property type="component" value="Unassembled WGS sequence"/>
</dbReference>
<dbReference type="InterPro" id="IPR022642">
    <property type="entry name" value="CheR_C"/>
</dbReference>
<feature type="domain" description="CheR-type methyltransferase" evidence="7">
    <location>
        <begin position="180"/>
        <end position="461"/>
    </location>
</feature>
<reference evidence="8 9" key="1">
    <citation type="submission" date="2015-12" db="EMBL/GenBank/DDBJ databases">
        <title>Nitrous oxide reduction kinetics distinguish bacteria harboring typical versus atypical NosZ.</title>
        <authorList>
            <person name="Yoon S."/>
            <person name="Nissen S."/>
            <person name="Park D."/>
            <person name="Sanford R.A."/>
            <person name="Loeffler F.E."/>
        </authorList>
    </citation>
    <scope>NUCLEOTIDE SEQUENCE [LARGE SCALE GENOMIC DNA]</scope>
    <source>
        <strain evidence="8 9">ATCC BAA-841</strain>
    </source>
</reference>
<dbReference type="GO" id="GO:0000156">
    <property type="term" value="F:phosphorelay response regulator activity"/>
    <property type="evidence" value="ECO:0007669"/>
    <property type="project" value="InterPro"/>
</dbReference>
<dbReference type="Gene3D" id="3.30.450.20">
    <property type="entry name" value="PAS domain"/>
    <property type="match status" value="1"/>
</dbReference>
<dbReference type="STRING" id="281362.AT959_00390"/>
<dbReference type="Pfam" id="PF07730">
    <property type="entry name" value="HisKA_3"/>
    <property type="match status" value="1"/>
</dbReference>
<dbReference type="Pfam" id="PF02518">
    <property type="entry name" value="HATPase_c"/>
    <property type="match status" value="1"/>
</dbReference>
<accession>A0A133XP35</accession>
<protein>
    <submittedName>
        <fullName evidence="8">Uncharacterized protein</fullName>
    </submittedName>
</protein>
<feature type="coiled-coil region" evidence="2">
    <location>
        <begin position="620"/>
        <end position="707"/>
    </location>
</feature>
<dbReference type="Pfam" id="PF01339">
    <property type="entry name" value="CheB_methylest"/>
    <property type="match status" value="1"/>
</dbReference>
<dbReference type="PANTHER" id="PTHR24422:SF27">
    <property type="entry name" value="PROTEIN-GLUTAMATE O-METHYLTRANSFERASE"/>
    <property type="match status" value="1"/>
</dbReference>
<evidence type="ECO:0000256" key="1">
    <source>
        <dbReference type="PROSITE-ProRule" id="PRU00050"/>
    </source>
</evidence>
<dbReference type="GO" id="GO:0000155">
    <property type="term" value="F:phosphorelay sensor kinase activity"/>
    <property type="evidence" value="ECO:0007669"/>
    <property type="project" value="InterPro"/>
</dbReference>
<evidence type="ECO:0000259" key="5">
    <source>
        <dbReference type="PROSITE" id="PS50113"/>
    </source>
</evidence>
<comment type="caution">
    <text evidence="1">Lacks conserved residue(s) required for the propagation of feature annotation.</text>
</comment>
<dbReference type="Pfam" id="PF03705">
    <property type="entry name" value="CheR_N"/>
    <property type="match status" value="1"/>
</dbReference>
<dbReference type="Gene3D" id="3.30.565.10">
    <property type="entry name" value="Histidine kinase-like ATPase, C-terminal domain"/>
    <property type="match status" value="1"/>
</dbReference>
<dbReference type="EMBL" id="LODL01000002">
    <property type="protein sequence ID" value="KXB32695.1"/>
    <property type="molecule type" value="Genomic_DNA"/>
</dbReference>
<dbReference type="InterPro" id="IPR005467">
    <property type="entry name" value="His_kinase_dom"/>
</dbReference>
<dbReference type="PROSITE" id="PS50123">
    <property type="entry name" value="CHER"/>
    <property type="match status" value="1"/>
</dbReference>
<evidence type="ECO:0000259" key="4">
    <source>
        <dbReference type="PROSITE" id="PS50109"/>
    </source>
</evidence>
<dbReference type="Pfam" id="PF01739">
    <property type="entry name" value="CheR"/>
    <property type="match status" value="1"/>
</dbReference>
<dbReference type="Gene3D" id="1.20.5.1930">
    <property type="match status" value="1"/>
</dbReference>
<dbReference type="SMART" id="SM00138">
    <property type="entry name" value="MeTrc"/>
    <property type="match status" value="1"/>
</dbReference>
<dbReference type="GO" id="GO:0008757">
    <property type="term" value="F:S-adenosylmethionine-dependent methyltransferase activity"/>
    <property type="evidence" value="ECO:0007669"/>
    <property type="project" value="InterPro"/>
</dbReference>
<dbReference type="SMART" id="SM00387">
    <property type="entry name" value="HATPase_c"/>
    <property type="match status" value="1"/>
</dbReference>
<dbReference type="Gene3D" id="3.40.50.150">
    <property type="entry name" value="Vaccinia Virus protein VP39"/>
    <property type="match status" value="1"/>
</dbReference>
<dbReference type="Pfam" id="PF13596">
    <property type="entry name" value="PAS_10"/>
    <property type="match status" value="1"/>
</dbReference>
<feature type="domain" description="PAC" evidence="5">
    <location>
        <begin position="767"/>
        <end position="820"/>
    </location>
</feature>
<evidence type="ECO:0000256" key="3">
    <source>
        <dbReference type="SAM" id="MobiDB-lite"/>
    </source>
</evidence>
<dbReference type="InterPro" id="IPR011712">
    <property type="entry name" value="Sig_transdc_His_kin_sub3_dim/P"/>
</dbReference>
<dbReference type="PANTHER" id="PTHR24422">
    <property type="entry name" value="CHEMOTAXIS PROTEIN METHYLTRANSFERASE"/>
    <property type="match status" value="1"/>
</dbReference>
<dbReference type="InterPro" id="IPR000700">
    <property type="entry name" value="PAS-assoc_C"/>
</dbReference>
<dbReference type="InterPro" id="IPR000673">
    <property type="entry name" value="Sig_transdc_resp-reg_Me-estase"/>
</dbReference>
<organism evidence="8 9">
    <name type="scientific">Dechloromonas denitrificans</name>
    <dbReference type="NCBI Taxonomy" id="281362"/>
    <lineage>
        <taxon>Bacteria</taxon>
        <taxon>Pseudomonadati</taxon>
        <taxon>Pseudomonadota</taxon>
        <taxon>Betaproteobacteria</taxon>
        <taxon>Rhodocyclales</taxon>
        <taxon>Azonexaceae</taxon>
        <taxon>Dechloromonas</taxon>
    </lineage>
</organism>
<dbReference type="GO" id="GO:0016020">
    <property type="term" value="C:membrane"/>
    <property type="evidence" value="ECO:0007669"/>
    <property type="project" value="InterPro"/>
</dbReference>
<keyword evidence="2" id="KW-0175">Coiled coil</keyword>
<dbReference type="AlphaFoldDB" id="A0A133XP35"/>
<name>A0A133XP35_9RHOO</name>
<evidence type="ECO:0000313" key="9">
    <source>
        <dbReference type="Proteomes" id="UP000070186"/>
    </source>
</evidence>
<feature type="domain" description="Histidine kinase" evidence="4">
    <location>
        <begin position="857"/>
        <end position="1056"/>
    </location>
</feature>
<gene>
    <name evidence="8" type="ORF">AT959_00390</name>
</gene>
<dbReference type="InterPro" id="IPR000780">
    <property type="entry name" value="CheR_MeTrfase"/>
</dbReference>
<feature type="domain" description="CheB-type methylesterase" evidence="6">
    <location>
        <begin position="1"/>
        <end position="174"/>
    </location>
</feature>
<dbReference type="InterPro" id="IPR022641">
    <property type="entry name" value="CheR_N"/>
</dbReference>
<dbReference type="InterPro" id="IPR036890">
    <property type="entry name" value="HATPase_C_sf"/>
</dbReference>
<dbReference type="CDD" id="cd16917">
    <property type="entry name" value="HATPase_UhpB-NarQ-NarX-like"/>
    <property type="match status" value="1"/>
</dbReference>
<dbReference type="Gene3D" id="3.40.50.180">
    <property type="entry name" value="Methylesterase CheB, C-terminal domain"/>
    <property type="match status" value="1"/>
</dbReference>
<feature type="compositionally biased region" description="Polar residues" evidence="3">
    <location>
        <begin position="1065"/>
        <end position="1079"/>
    </location>
</feature>
<dbReference type="InterPro" id="IPR029063">
    <property type="entry name" value="SAM-dependent_MTases_sf"/>
</dbReference>
<dbReference type="GO" id="GO:0008984">
    <property type="term" value="F:protein-glutamate methylesterase activity"/>
    <property type="evidence" value="ECO:0007669"/>
    <property type="project" value="InterPro"/>
</dbReference>
<dbReference type="GO" id="GO:0006935">
    <property type="term" value="P:chemotaxis"/>
    <property type="evidence" value="ECO:0007669"/>
    <property type="project" value="InterPro"/>
</dbReference>
<keyword evidence="9" id="KW-1185">Reference proteome</keyword>
<evidence type="ECO:0000259" key="6">
    <source>
        <dbReference type="PROSITE" id="PS50122"/>
    </source>
</evidence>
<dbReference type="SUPFAM" id="SSF53335">
    <property type="entry name" value="S-adenosyl-L-methionine-dependent methyltransferases"/>
    <property type="match status" value="1"/>
</dbReference>
<evidence type="ECO:0000313" key="8">
    <source>
        <dbReference type="EMBL" id="KXB32695.1"/>
    </source>
</evidence>
<feature type="region of interest" description="Disordered" evidence="3">
    <location>
        <begin position="1055"/>
        <end position="1079"/>
    </location>
</feature>
<dbReference type="CDD" id="cd16434">
    <property type="entry name" value="CheB-CheR_fusion"/>
    <property type="match status" value="1"/>
</dbReference>
<dbReference type="PROSITE" id="PS50109">
    <property type="entry name" value="HIS_KIN"/>
    <property type="match status" value="1"/>
</dbReference>
<dbReference type="SUPFAM" id="SSF55785">
    <property type="entry name" value="PYP-like sensor domain (PAS domain)"/>
    <property type="match status" value="1"/>
</dbReference>
<dbReference type="GO" id="GO:0046983">
    <property type="term" value="F:protein dimerization activity"/>
    <property type="evidence" value="ECO:0007669"/>
    <property type="project" value="InterPro"/>
</dbReference>
<evidence type="ECO:0000259" key="7">
    <source>
        <dbReference type="PROSITE" id="PS50123"/>
    </source>
</evidence>
<proteinExistence type="predicted"/>
<dbReference type="SUPFAM" id="SSF55874">
    <property type="entry name" value="ATPase domain of HSP90 chaperone/DNA topoisomerase II/histidine kinase"/>
    <property type="match status" value="1"/>
</dbReference>
<comment type="caution">
    <text evidence="8">The sequence shown here is derived from an EMBL/GenBank/DDBJ whole genome shotgun (WGS) entry which is preliminary data.</text>
</comment>
<evidence type="ECO:0000256" key="2">
    <source>
        <dbReference type="SAM" id="Coils"/>
    </source>
</evidence>
<dbReference type="SUPFAM" id="SSF47757">
    <property type="entry name" value="Chemotaxis receptor methyltransferase CheR, N-terminal domain"/>
    <property type="match status" value="1"/>
</dbReference>
<sequence length="1079" mass="119810">MEAICEFFEAMPTDSNIAFVVIQHLYPTQKSLAAEIIGKHTTIRTVAAENGMRLEPNCIYTIPPNCYPSISDGQLSLTLPPDHKGPRLPIDHFFASLGNDQHERAIGIILSGSGSDGSLGLKSIEANGGLVLAQTPGNAQFDSMPRTAIATGLVNFVLPVVQMPNALVRYSRHEYAAEPQSSLENEQEQLGIDKILNMIQSRSGYNFSGYKRNTLIRRIWRRMGLASIHSLVDYAALLATDPAETDALFKDMLIGVTEFFRDPEAWQILKNEAIAPLVASKKPGETIRVWVPGCSTGEEAYTIAILILEQLRETGKNCPLAVFATDANEAALQLGRNASYPLGVATQISSEYMQRYFVESTDNHHFQVTKPLRDVIIFGAQNVMSDPPFSRVDIICCRNMLIYFEAEIQQKIFSLFNFALQPNGYLFLGSAESIGKLSNIFTPISKKWRIYRHTGTYRPADLQLPIHNASKPIVPLEFPQRGEAANVSPPAPQLASLCQQMMLDFFSPAAVLTNPNFEILYFSGPTANYLQMPRGTPTNNLLAQAREGLRSHLRVALRRAISSGSAVFVDDARVQRRNSYHPVRFSILPATGSHNGEALFMVVFEDIAVAESKNGESPQLRQLEEELRATKDDLQNSIERLEISNEQLKVSNEEIVSINEELQSINEELESSKEELQSLNEELVTVNQQLQAKVQELEGSNTDMRNLLDSCEIATICLDRQHNIRWFTPNMKGIGNMIAGDIGRPISDFSTAGLGPNLIDDAETVLKTLSLKQRELVSQDNHWYLRRIVPYRTENGHINGIVVTYTDITEAKQSSQAAAGAMRAMANSLEERVRERTAQLRTLTAELTLTEERERRLLARDLHDDLGQVLAIVKIKLSSVEGSERRGALKASLKDIEQLVDQANRSVRSLMLQLSPPILQTLGLVPALEWLAEEMERLYGLAVHIDHYGELPALQEPARTTIFRAIRELLINVAKHANTNVAQVFCHPTDDGRISVSVTDQGQGFNYQEAMNKPSGDSGFGLMSVRERIEFIGGEMTVDTMPGYGTTISIVFPEKHERGQEGVRNGNSSDVGGRSQNTP</sequence>
<dbReference type="PROSITE" id="PS50122">
    <property type="entry name" value="CHEB"/>
    <property type="match status" value="1"/>
</dbReference>